<dbReference type="Proteomes" id="UP000018936">
    <property type="component" value="Unassembled WGS sequence"/>
</dbReference>
<accession>V8N217</accession>
<keyword evidence="3" id="KW-1185">Reference proteome</keyword>
<comment type="caution">
    <text evidence="2">The sequence shown here is derived from an EMBL/GenBank/DDBJ whole genome shotgun (WGS) entry which is preliminary data.</text>
</comment>
<sequence>MEENRKEGRKESEKEGKKEMEENRKEGRRGGRKEGEREGRREQNLKKHTWRSFPISKTSRIHKSPNELDWKEIQNRPRKDGCPLNRIDPVSPQGSPTPGASPQLKKVGLVAAMPIAVEGEIFTPTHKPHAGLPNNRGRNTTGIFERPSQKVLFSKGNRTLFFLEDVSLLIQGASSVQFSVRTEEAAWMRSKMTSRKNKIQLPFEKALLGLS</sequence>
<dbReference type="GO" id="GO:0008168">
    <property type="term" value="F:methyltransferase activity"/>
    <property type="evidence" value="ECO:0007669"/>
    <property type="project" value="UniProtKB-KW"/>
</dbReference>
<keyword evidence="2" id="KW-0489">Methyltransferase</keyword>
<evidence type="ECO:0000313" key="2">
    <source>
        <dbReference type="EMBL" id="ETE56210.1"/>
    </source>
</evidence>
<evidence type="ECO:0000313" key="3">
    <source>
        <dbReference type="Proteomes" id="UP000018936"/>
    </source>
</evidence>
<dbReference type="GO" id="GO:0032259">
    <property type="term" value="P:methylation"/>
    <property type="evidence" value="ECO:0007669"/>
    <property type="project" value="UniProtKB-KW"/>
</dbReference>
<dbReference type="EMBL" id="AZIM01034297">
    <property type="protein sequence ID" value="ETE56210.1"/>
    <property type="molecule type" value="Genomic_DNA"/>
</dbReference>
<feature type="region of interest" description="Disordered" evidence="1">
    <location>
        <begin position="1"/>
        <end position="103"/>
    </location>
</feature>
<feature type="compositionally biased region" description="Basic and acidic residues" evidence="1">
    <location>
        <begin position="1"/>
        <end position="45"/>
    </location>
</feature>
<name>V8N217_OPHHA</name>
<keyword evidence="2" id="KW-0808">Transferase</keyword>
<reference evidence="2 3" key="1">
    <citation type="journal article" date="2013" name="Proc. Natl. Acad. Sci. U.S.A.">
        <title>The king cobra genome reveals dynamic gene evolution and adaptation in the snake venom system.</title>
        <authorList>
            <person name="Vonk F.J."/>
            <person name="Casewell N.R."/>
            <person name="Henkel C.V."/>
            <person name="Heimberg A.M."/>
            <person name="Jansen H.J."/>
            <person name="McCleary R.J."/>
            <person name="Kerkkamp H.M."/>
            <person name="Vos R.A."/>
            <person name="Guerreiro I."/>
            <person name="Calvete J.J."/>
            <person name="Wuster W."/>
            <person name="Woods A.E."/>
            <person name="Logan J.M."/>
            <person name="Harrison R.A."/>
            <person name="Castoe T.A."/>
            <person name="de Koning A.P."/>
            <person name="Pollock D.D."/>
            <person name="Yandell M."/>
            <person name="Calderon D."/>
            <person name="Renjifo C."/>
            <person name="Currier R.B."/>
            <person name="Salgado D."/>
            <person name="Pla D."/>
            <person name="Sanz L."/>
            <person name="Hyder A.S."/>
            <person name="Ribeiro J.M."/>
            <person name="Arntzen J.W."/>
            <person name="van den Thillart G.E."/>
            <person name="Boetzer M."/>
            <person name="Pirovano W."/>
            <person name="Dirks R.P."/>
            <person name="Spaink H.P."/>
            <person name="Duboule D."/>
            <person name="McGlinn E."/>
            <person name="Kini R.M."/>
            <person name="Richardson M.K."/>
        </authorList>
    </citation>
    <scope>NUCLEOTIDE SEQUENCE</scope>
    <source>
        <tissue evidence="2">Blood</tissue>
    </source>
</reference>
<gene>
    <name evidence="2" type="primary">dotA</name>
    <name evidence="2" type="ORF">L345_18079</name>
</gene>
<protein>
    <submittedName>
        <fullName evidence="2">Histone-lysine N-methyltransferase, H3 lysine-79 specific</fullName>
    </submittedName>
</protein>
<proteinExistence type="predicted"/>
<organism evidence="2 3">
    <name type="scientific">Ophiophagus hannah</name>
    <name type="common">King cobra</name>
    <name type="synonym">Naja hannah</name>
    <dbReference type="NCBI Taxonomy" id="8665"/>
    <lineage>
        <taxon>Eukaryota</taxon>
        <taxon>Metazoa</taxon>
        <taxon>Chordata</taxon>
        <taxon>Craniata</taxon>
        <taxon>Vertebrata</taxon>
        <taxon>Euteleostomi</taxon>
        <taxon>Lepidosauria</taxon>
        <taxon>Squamata</taxon>
        <taxon>Bifurcata</taxon>
        <taxon>Unidentata</taxon>
        <taxon>Episquamata</taxon>
        <taxon>Toxicofera</taxon>
        <taxon>Serpentes</taxon>
        <taxon>Colubroidea</taxon>
        <taxon>Elapidae</taxon>
        <taxon>Elapinae</taxon>
        <taxon>Ophiophagus</taxon>
    </lineage>
</organism>
<evidence type="ECO:0000256" key="1">
    <source>
        <dbReference type="SAM" id="MobiDB-lite"/>
    </source>
</evidence>
<feature type="non-terminal residue" evidence="2">
    <location>
        <position position="1"/>
    </location>
</feature>
<feature type="compositionally biased region" description="Basic and acidic residues" evidence="1">
    <location>
        <begin position="64"/>
        <end position="81"/>
    </location>
</feature>
<dbReference type="AlphaFoldDB" id="V8N217"/>